<evidence type="ECO:0000313" key="2">
    <source>
        <dbReference type="Proteomes" id="UP001165186"/>
    </source>
</evidence>
<evidence type="ECO:0000313" key="1">
    <source>
        <dbReference type="EMBL" id="GME28964.1"/>
    </source>
</evidence>
<protein>
    <submittedName>
        <fullName evidence="1">Heterogeneous nuclear ribonucleoprotein hrp1</fullName>
    </submittedName>
</protein>
<dbReference type="EMBL" id="BSXG01000054">
    <property type="protein sequence ID" value="GME28964.1"/>
    <property type="molecule type" value="Genomic_DNA"/>
</dbReference>
<dbReference type="Proteomes" id="UP001165186">
    <property type="component" value="Unassembled WGS sequence"/>
</dbReference>
<keyword evidence="2" id="KW-1185">Reference proteome</keyword>
<comment type="caution">
    <text evidence="1">The sequence shown here is derived from an EMBL/GenBank/DDBJ whole genome shotgun (WGS) entry which is preliminary data.</text>
</comment>
<gene>
    <name evidence="1" type="primary">g11808</name>
    <name evidence="1" type="ORF">NpPPO83_00011808</name>
</gene>
<proteinExistence type="predicted"/>
<sequence length="120" mass="12252">MAEPEELDEDLFADLYVATPDHAKSLSDMCAFSYENDEGPSKSAQSSAAAAPQPVPVAPEPSSAAIPVANEQPAFNYNGGGAAPAGDGDVRMNGDEHHAGQEEQPSGNGHSSGIGIKEDG</sequence>
<organism evidence="1 2">
    <name type="scientific">Neofusicoccum parvum</name>
    <dbReference type="NCBI Taxonomy" id="310453"/>
    <lineage>
        <taxon>Eukaryota</taxon>
        <taxon>Fungi</taxon>
        <taxon>Dikarya</taxon>
        <taxon>Ascomycota</taxon>
        <taxon>Pezizomycotina</taxon>
        <taxon>Dothideomycetes</taxon>
        <taxon>Dothideomycetes incertae sedis</taxon>
        <taxon>Botryosphaeriales</taxon>
        <taxon>Botryosphaeriaceae</taxon>
        <taxon>Neofusicoccum</taxon>
    </lineage>
</organism>
<keyword evidence="1" id="KW-0687">Ribonucleoprotein</keyword>
<reference evidence="1" key="1">
    <citation type="submission" date="2024-09" db="EMBL/GenBank/DDBJ databases">
        <title>Draft Genome Sequences of Neofusicoccum parvum.</title>
        <authorList>
            <person name="Ashida A."/>
            <person name="Camagna M."/>
            <person name="Tanaka A."/>
            <person name="Takemoto D."/>
        </authorList>
    </citation>
    <scope>NUCLEOTIDE SEQUENCE</scope>
    <source>
        <strain evidence="1">PPO83</strain>
    </source>
</reference>
<name>A0ACB5S824_9PEZI</name>
<accession>A0ACB5S824</accession>